<dbReference type="Proteomes" id="UP001482620">
    <property type="component" value="Unassembled WGS sequence"/>
</dbReference>
<sequence>MQRSGDAPPSSLYTASAPPNRSRRPAAGRGCSPLLYDPQPNDEAANRRADGQSDEDPDFVCRGRRVNFGQIQGKPSEQKLPQPSSSDAPGCPVAT</sequence>
<keyword evidence="3" id="KW-1185">Reference proteome</keyword>
<feature type="compositionally biased region" description="Polar residues" evidence="1">
    <location>
        <begin position="69"/>
        <end position="87"/>
    </location>
</feature>
<organism evidence="2 3">
    <name type="scientific">Ilyodon furcidens</name>
    <name type="common">goldbreast splitfin</name>
    <dbReference type="NCBI Taxonomy" id="33524"/>
    <lineage>
        <taxon>Eukaryota</taxon>
        <taxon>Metazoa</taxon>
        <taxon>Chordata</taxon>
        <taxon>Craniata</taxon>
        <taxon>Vertebrata</taxon>
        <taxon>Euteleostomi</taxon>
        <taxon>Actinopterygii</taxon>
        <taxon>Neopterygii</taxon>
        <taxon>Teleostei</taxon>
        <taxon>Neoteleostei</taxon>
        <taxon>Acanthomorphata</taxon>
        <taxon>Ovalentaria</taxon>
        <taxon>Atherinomorphae</taxon>
        <taxon>Cyprinodontiformes</taxon>
        <taxon>Goodeidae</taxon>
        <taxon>Ilyodon</taxon>
    </lineage>
</organism>
<dbReference type="EMBL" id="JAHRIQ010081202">
    <property type="protein sequence ID" value="MEQ2246729.1"/>
    <property type="molecule type" value="Genomic_DNA"/>
</dbReference>
<comment type="caution">
    <text evidence="2">The sequence shown here is derived from an EMBL/GenBank/DDBJ whole genome shotgun (WGS) entry which is preliminary data.</text>
</comment>
<gene>
    <name evidence="2" type="ORF">ILYODFUR_002262</name>
</gene>
<evidence type="ECO:0000313" key="2">
    <source>
        <dbReference type="EMBL" id="MEQ2246729.1"/>
    </source>
</evidence>
<name>A0ABV0UPI1_9TELE</name>
<reference evidence="2 3" key="1">
    <citation type="submission" date="2021-06" db="EMBL/GenBank/DDBJ databases">
        <authorList>
            <person name="Palmer J.M."/>
        </authorList>
    </citation>
    <scope>NUCLEOTIDE SEQUENCE [LARGE SCALE GENOMIC DNA]</scope>
    <source>
        <strain evidence="3">if_2019</strain>
        <tissue evidence="2">Muscle</tissue>
    </source>
</reference>
<evidence type="ECO:0000313" key="3">
    <source>
        <dbReference type="Proteomes" id="UP001482620"/>
    </source>
</evidence>
<feature type="region of interest" description="Disordered" evidence="1">
    <location>
        <begin position="1"/>
        <end position="95"/>
    </location>
</feature>
<proteinExistence type="predicted"/>
<protein>
    <submittedName>
        <fullName evidence="2">Uncharacterized protein</fullName>
    </submittedName>
</protein>
<accession>A0ABV0UPI1</accession>
<evidence type="ECO:0000256" key="1">
    <source>
        <dbReference type="SAM" id="MobiDB-lite"/>
    </source>
</evidence>